<dbReference type="EMBL" id="CP130472">
    <property type="protein sequence ID" value="WLS44291.1"/>
    <property type="molecule type" value="Genomic_DNA"/>
</dbReference>
<feature type="domain" description="HTH marR-type" evidence="1">
    <location>
        <begin position="11"/>
        <end position="143"/>
    </location>
</feature>
<evidence type="ECO:0000259" key="1">
    <source>
        <dbReference type="PROSITE" id="PS50995"/>
    </source>
</evidence>
<dbReference type="AlphaFoldDB" id="A0AAJ6L1W6"/>
<sequence>MIADTADSGEDESLAEAFWGVASRLRRQTREALAPWDITPSQSRALGVLARHGEVRPGTLAEHLRIAPRSATEVIDDLQARGLVERRSDPADRRATLVVLTAEGERVSTAIRAARRAEADRFFGHLDDADRAELARILRRLRA</sequence>
<keyword evidence="3" id="KW-1185">Reference proteome</keyword>
<reference evidence="2 3" key="1">
    <citation type="submission" date="2023-07" db="EMBL/GenBank/DDBJ databases">
        <title>Micromonospora profundi TRM 95458 converts glycerol to a new osmotic compound.</title>
        <authorList>
            <person name="Lu D."/>
        </authorList>
    </citation>
    <scope>NUCLEOTIDE SEQUENCE [LARGE SCALE GENOMIC DNA]</scope>
    <source>
        <strain evidence="2 3">TRM95458</strain>
    </source>
</reference>
<gene>
    <name evidence="2" type="ORF">Q3V37_23225</name>
</gene>
<dbReference type="Pfam" id="PF12802">
    <property type="entry name" value="MarR_2"/>
    <property type="match status" value="1"/>
</dbReference>
<accession>A0AAJ6L1W6</accession>
<evidence type="ECO:0000313" key="2">
    <source>
        <dbReference type="EMBL" id="WLS44291.1"/>
    </source>
</evidence>
<dbReference type="InterPro" id="IPR052526">
    <property type="entry name" value="HTH-type_Bedaq_tolerance"/>
</dbReference>
<dbReference type="PRINTS" id="PR00598">
    <property type="entry name" value="HTHMARR"/>
</dbReference>
<dbReference type="InterPro" id="IPR036390">
    <property type="entry name" value="WH_DNA-bd_sf"/>
</dbReference>
<protein>
    <submittedName>
        <fullName evidence="2">MarR family winged helix-turn-helix transcriptional regulator</fullName>
    </submittedName>
</protein>
<dbReference type="SUPFAM" id="SSF46785">
    <property type="entry name" value="Winged helix' DNA-binding domain"/>
    <property type="match status" value="1"/>
</dbReference>
<dbReference type="PROSITE" id="PS50995">
    <property type="entry name" value="HTH_MARR_2"/>
    <property type="match status" value="1"/>
</dbReference>
<dbReference type="KEGG" id="mprn:Q3V37_23225"/>
<dbReference type="PANTHER" id="PTHR39515">
    <property type="entry name" value="CONSERVED PROTEIN"/>
    <property type="match status" value="1"/>
</dbReference>
<dbReference type="SMART" id="SM00347">
    <property type="entry name" value="HTH_MARR"/>
    <property type="match status" value="1"/>
</dbReference>
<dbReference type="PANTHER" id="PTHR39515:SF2">
    <property type="entry name" value="HTH-TYPE TRANSCRIPTIONAL REGULATOR RV0880"/>
    <property type="match status" value="1"/>
</dbReference>
<dbReference type="Gene3D" id="1.10.10.10">
    <property type="entry name" value="Winged helix-like DNA-binding domain superfamily/Winged helix DNA-binding domain"/>
    <property type="match status" value="1"/>
</dbReference>
<dbReference type="Proteomes" id="UP001235874">
    <property type="component" value="Chromosome"/>
</dbReference>
<name>A0AAJ6L1W6_9ACTN</name>
<organism evidence="2 3">
    <name type="scientific">Micromonospora profundi</name>
    <dbReference type="NCBI Taxonomy" id="1420889"/>
    <lineage>
        <taxon>Bacteria</taxon>
        <taxon>Bacillati</taxon>
        <taxon>Actinomycetota</taxon>
        <taxon>Actinomycetes</taxon>
        <taxon>Micromonosporales</taxon>
        <taxon>Micromonosporaceae</taxon>
        <taxon>Micromonospora</taxon>
    </lineage>
</organism>
<dbReference type="InterPro" id="IPR000835">
    <property type="entry name" value="HTH_MarR-typ"/>
</dbReference>
<dbReference type="GO" id="GO:0003700">
    <property type="term" value="F:DNA-binding transcription factor activity"/>
    <property type="evidence" value="ECO:0007669"/>
    <property type="project" value="InterPro"/>
</dbReference>
<dbReference type="RefSeq" id="WP_306271613.1">
    <property type="nucleotide sequence ID" value="NZ_CP130472.1"/>
</dbReference>
<evidence type="ECO:0000313" key="3">
    <source>
        <dbReference type="Proteomes" id="UP001235874"/>
    </source>
</evidence>
<proteinExistence type="predicted"/>
<dbReference type="InterPro" id="IPR036388">
    <property type="entry name" value="WH-like_DNA-bd_sf"/>
</dbReference>